<dbReference type="PANTHER" id="PTHR43464:SF19">
    <property type="entry name" value="UBIQUINONE BIOSYNTHESIS O-METHYLTRANSFERASE, MITOCHONDRIAL"/>
    <property type="match status" value="1"/>
</dbReference>
<keyword evidence="6" id="KW-1185">Reference proteome</keyword>
<name>A0A4R6V775_9ACTN</name>
<sequence>MAPHWNHNTHYHDLLLRHLPVGAVRALDVGCGTGRLTRRLALRVDRVDALDPSPVMVAAARERTPDRLNARFTEATLADHPLEPGAYDFVTALSSLHHMPLGPSLARLRSALAPGGVLAVCGLYRREDPADLLWDAAALVPQWTVGASLALGRAMTGVPDPDDEGAPMPMLAPSTSLAEIRRAAAEHLPGARTRRLLFWRYLLTWRAPGAVYPA</sequence>
<dbReference type="CDD" id="cd02440">
    <property type="entry name" value="AdoMet_MTases"/>
    <property type="match status" value="1"/>
</dbReference>
<organism evidence="5 6">
    <name type="scientific">Actinorugispora endophytica</name>
    <dbReference type="NCBI Taxonomy" id="1605990"/>
    <lineage>
        <taxon>Bacteria</taxon>
        <taxon>Bacillati</taxon>
        <taxon>Actinomycetota</taxon>
        <taxon>Actinomycetes</taxon>
        <taxon>Streptosporangiales</taxon>
        <taxon>Nocardiopsidaceae</taxon>
        <taxon>Actinorugispora</taxon>
    </lineage>
</organism>
<dbReference type="GO" id="GO:0032259">
    <property type="term" value="P:methylation"/>
    <property type="evidence" value="ECO:0007669"/>
    <property type="project" value="UniProtKB-KW"/>
</dbReference>
<evidence type="ECO:0000313" key="6">
    <source>
        <dbReference type="Proteomes" id="UP000295281"/>
    </source>
</evidence>
<keyword evidence="1 5" id="KW-0489">Methyltransferase</keyword>
<feature type="domain" description="Methyltransferase" evidence="4">
    <location>
        <begin position="27"/>
        <end position="116"/>
    </location>
</feature>
<dbReference type="InterPro" id="IPR041698">
    <property type="entry name" value="Methyltransf_25"/>
</dbReference>
<dbReference type="PANTHER" id="PTHR43464">
    <property type="entry name" value="METHYLTRANSFERASE"/>
    <property type="match status" value="1"/>
</dbReference>
<evidence type="ECO:0000256" key="1">
    <source>
        <dbReference type="ARBA" id="ARBA00022603"/>
    </source>
</evidence>
<dbReference type="AlphaFoldDB" id="A0A4R6V775"/>
<dbReference type="OrthoDB" id="6064711at2"/>
<protein>
    <submittedName>
        <fullName evidence="5">Methyltransferase family protein</fullName>
    </submittedName>
</protein>
<evidence type="ECO:0000313" key="5">
    <source>
        <dbReference type="EMBL" id="TDQ54956.1"/>
    </source>
</evidence>
<dbReference type="InterPro" id="IPR029063">
    <property type="entry name" value="SAM-dependent_MTases_sf"/>
</dbReference>
<dbReference type="EMBL" id="SNYN01000001">
    <property type="protein sequence ID" value="TDQ54956.1"/>
    <property type="molecule type" value="Genomic_DNA"/>
</dbReference>
<evidence type="ECO:0000256" key="3">
    <source>
        <dbReference type="ARBA" id="ARBA00022691"/>
    </source>
</evidence>
<dbReference type="Pfam" id="PF13649">
    <property type="entry name" value="Methyltransf_25"/>
    <property type="match status" value="1"/>
</dbReference>
<dbReference type="SUPFAM" id="SSF53335">
    <property type="entry name" value="S-adenosyl-L-methionine-dependent methyltransferases"/>
    <property type="match status" value="1"/>
</dbReference>
<comment type="caution">
    <text evidence="5">The sequence shown here is derived from an EMBL/GenBank/DDBJ whole genome shotgun (WGS) entry which is preliminary data.</text>
</comment>
<dbReference type="Gene3D" id="3.40.50.150">
    <property type="entry name" value="Vaccinia Virus protein VP39"/>
    <property type="match status" value="1"/>
</dbReference>
<keyword evidence="3" id="KW-0949">S-adenosyl-L-methionine</keyword>
<gene>
    <name evidence="5" type="ORF">EV190_101275</name>
</gene>
<proteinExistence type="predicted"/>
<accession>A0A4R6V775</accession>
<keyword evidence="2 5" id="KW-0808">Transferase</keyword>
<dbReference type="RefSeq" id="WP_133739559.1">
    <property type="nucleotide sequence ID" value="NZ_SNYN01000001.1"/>
</dbReference>
<evidence type="ECO:0000259" key="4">
    <source>
        <dbReference type="Pfam" id="PF13649"/>
    </source>
</evidence>
<evidence type="ECO:0000256" key="2">
    <source>
        <dbReference type="ARBA" id="ARBA00022679"/>
    </source>
</evidence>
<dbReference type="GO" id="GO:0008168">
    <property type="term" value="F:methyltransferase activity"/>
    <property type="evidence" value="ECO:0007669"/>
    <property type="project" value="UniProtKB-KW"/>
</dbReference>
<dbReference type="Proteomes" id="UP000295281">
    <property type="component" value="Unassembled WGS sequence"/>
</dbReference>
<reference evidence="5 6" key="1">
    <citation type="submission" date="2019-03" db="EMBL/GenBank/DDBJ databases">
        <title>Genomic Encyclopedia of Type Strains, Phase IV (KMG-IV): sequencing the most valuable type-strain genomes for metagenomic binning, comparative biology and taxonomic classification.</title>
        <authorList>
            <person name="Goeker M."/>
        </authorList>
    </citation>
    <scope>NUCLEOTIDE SEQUENCE [LARGE SCALE GENOMIC DNA]</scope>
    <source>
        <strain evidence="5 6">DSM 46770</strain>
    </source>
</reference>